<keyword evidence="13" id="KW-0325">Glycoprotein</keyword>
<dbReference type="Pfam" id="PF13855">
    <property type="entry name" value="LRR_8"/>
    <property type="match status" value="2"/>
</dbReference>
<reference evidence="17" key="1">
    <citation type="submission" date="2021-08" db="EMBL/GenBank/DDBJ databases">
        <title>WGS assembly of Ceratopteris richardii.</title>
        <authorList>
            <person name="Marchant D.B."/>
            <person name="Chen G."/>
            <person name="Jenkins J."/>
            <person name="Shu S."/>
            <person name="Leebens-Mack J."/>
            <person name="Grimwood J."/>
            <person name="Schmutz J."/>
            <person name="Soltis P."/>
            <person name="Soltis D."/>
            <person name="Chen Z.-H."/>
        </authorList>
    </citation>
    <scope>NUCLEOTIDE SEQUENCE</scope>
    <source>
        <strain evidence="17">Whitten #5841</strain>
        <tissue evidence="17">Leaf</tissue>
    </source>
</reference>
<keyword evidence="12" id="KW-0675">Receptor</keyword>
<dbReference type="InterPro" id="IPR003591">
    <property type="entry name" value="Leu-rich_rpt_typical-subtyp"/>
</dbReference>
<dbReference type="FunFam" id="1.10.510.10:FF:000095">
    <property type="entry name" value="protein STRUBBELIG-RECEPTOR FAMILY 8"/>
    <property type="match status" value="1"/>
</dbReference>
<dbReference type="Proteomes" id="UP000825935">
    <property type="component" value="Chromosome 7"/>
</dbReference>
<evidence type="ECO:0000256" key="3">
    <source>
        <dbReference type="ARBA" id="ARBA00022553"/>
    </source>
</evidence>
<gene>
    <name evidence="17" type="ORF">KP509_07G096200</name>
</gene>
<keyword evidence="3" id="KW-0597">Phosphoprotein</keyword>
<dbReference type="EMBL" id="CM035412">
    <property type="protein sequence ID" value="KAH7433988.1"/>
    <property type="molecule type" value="Genomic_DNA"/>
</dbReference>
<feature type="region of interest" description="Disordered" evidence="14">
    <location>
        <begin position="466"/>
        <end position="490"/>
    </location>
</feature>
<evidence type="ECO:0000256" key="15">
    <source>
        <dbReference type="SAM" id="Phobius"/>
    </source>
</evidence>
<dbReference type="Gene3D" id="3.30.200.20">
    <property type="entry name" value="Phosphorylase Kinase, domain 1"/>
    <property type="match status" value="1"/>
</dbReference>
<dbReference type="SUPFAM" id="SSF52058">
    <property type="entry name" value="L domain-like"/>
    <property type="match status" value="1"/>
</dbReference>
<keyword evidence="8" id="KW-0547">Nucleotide-binding</keyword>
<dbReference type="GO" id="GO:0004672">
    <property type="term" value="F:protein kinase activity"/>
    <property type="evidence" value="ECO:0007669"/>
    <property type="project" value="InterPro"/>
</dbReference>
<evidence type="ECO:0000256" key="8">
    <source>
        <dbReference type="ARBA" id="ARBA00022741"/>
    </source>
</evidence>
<evidence type="ECO:0000256" key="4">
    <source>
        <dbReference type="ARBA" id="ARBA00022614"/>
    </source>
</evidence>
<dbReference type="PROSITE" id="PS50011">
    <property type="entry name" value="PROTEIN_KINASE_DOM"/>
    <property type="match status" value="1"/>
</dbReference>
<dbReference type="InterPro" id="IPR001611">
    <property type="entry name" value="Leu-rich_rpt"/>
</dbReference>
<dbReference type="Pfam" id="PF00560">
    <property type="entry name" value="LRR_1"/>
    <property type="match status" value="3"/>
</dbReference>
<dbReference type="PRINTS" id="PR00019">
    <property type="entry name" value="LEURICHRPT"/>
</dbReference>
<dbReference type="PANTHER" id="PTHR48008:SF6">
    <property type="entry name" value="LEUCINE-RICH REPEAT RECEPTOR-LIKE PROTEIN KINASE IMK3-RELATED"/>
    <property type="match status" value="1"/>
</dbReference>
<evidence type="ECO:0000256" key="7">
    <source>
        <dbReference type="ARBA" id="ARBA00022737"/>
    </source>
</evidence>
<feature type="compositionally biased region" description="Basic and acidic residues" evidence="14">
    <location>
        <begin position="778"/>
        <end position="795"/>
    </location>
</feature>
<comment type="similarity">
    <text evidence="2">Belongs to the RLP family.</text>
</comment>
<dbReference type="InterPro" id="IPR001245">
    <property type="entry name" value="Ser-Thr/Tyr_kinase_cat_dom"/>
</dbReference>
<dbReference type="PANTHER" id="PTHR48008">
    <property type="entry name" value="LEUCINE-RICH REPEAT RECEPTOR-LIKE PROTEIN KINASE IMK3-RELATED"/>
    <property type="match status" value="1"/>
</dbReference>
<dbReference type="InterPro" id="IPR011009">
    <property type="entry name" value="Kinase-like_dom_sf"/>
</dbReference>
<feature type="domain" description="Protein kinase" evidence="16">
    <location>
        <begin position="513"/>
        <end position="790"/>
    </location>
</feature>
<comment type="caution">
    <text evidence="17">The sequence shown here is derived from an EMBL/GenBank/DDBJ whole genome shotgun (WGS) entry which is preliminary data.</text>
</comment>
<dbReference type="FunFam" id="3.80.10.10:FF:000111">
    <property type="entry name" value="LRR receptor-like serine/threonine-protein kinase ERECTA"/>
    <property type="match status" value="1"/>
</dbReference>
<protein>
    <recommendedName>
        <fullName evidence="16">Protein kinase domain-containing protein</fullName>
    </recommendedName>
</protein>
<dbReference type="Gene3D" id="3.80.10.10">
    <property type="entry name" value="Ribonuclease Inhibitor"/>
    <property type="match status" value="3"/>
</dbReference>
<dbReference type="GO" id="GO:0005524">
    <property type="term" value="F:ATP binding"/>
    <property type="evidence" value="ECO:0007669"/>
    <property type="project" value="UniProtKB-KW"/>
</dbReference>
<dbReference type="SMART" id="SM00369">
    <property type="entry name" value="LRR_TYP"/>
    <property type="match status" value="4"/>
</dbReference>
<keyword evidence="6" id="KW-0732">Signal</keyword>
<evidence type="ECO:0000256" key="13">
    <source>
        <dbReference type="ARBA" id="ARBA00023180"/>
    </source>
</evidence>
<keyword evidence="4" id="KW-0433">Leucine-rich repeat</keyword>
<comment type="subcellular location">
    <subcellularLocation>
        <location evidence="1">Membrane</location>
        <topology evidence="1">Single-pass membrane protein</topology>
    </subcellularLocation>
</comment>
<dbReference type="Pfam" id="PF08263">
    <property type="entry name" value="LRRNT_2"/>
    <property type="match status" value="1"/>
</dbReference>
<keyword evidence="7" id="KW-0677">Repeat</keyword>
<feature type="compositionally biased region" description="Low complexity" evidence="14">
    <location>
        <begin position="476"/>
        <end position="487"/>
    </location>
</feature>
<dbReference type="FunFam" id="3.30.200.20:FF:000486">
    <property type="entry name" value="Leucine-rich repeat receptor-like protein kinase"/>
    <property type="match status" value="1"/>
</dbReference>
<dbReference type="Gene3D" id="1.10.510.10">
    <property type="entry name" value="Transferase(Phosphotransferase) domain 1"/>
    <property type="match status" value="1"/>
</dbReference>
<evidence type="ECO:0000256" key="11">
    <source>
        <dbReference type="ARBA" id="ARBA00023136"/>
    </source>
</evidence>
<keyword evidence="9" id="KW-0067">ATP-binding</keyword>
<keyword evidence="5 15" id="KW-0812">Transmembrane</keyword>
<evidence type="ECO:0000256" key="10">
    <source>
        <dbReference type="ARBA" id="ARBA00022989"/>
    </source>
</evidence>
<evidence type="ECO:0000256" key="9">
    <source>
        <dbReference type="ARBA" id="ARBA00022840"/>
    </source>
</evidence>
<dbReference type="Pfam" id="PF07714">
    <property type="entry name" value="PK_Tyr_Ser-Thr"/>
    <property type="match status" value="1"/>
</dbReference>
<dbReference type="OrthoDB" id="1890790at2759"/>
<evidence type="ECO:0000256" key="5">
    <source>
        <dbReference type="ARBA" id="ARBA00022692"/>
    </source>
</evidence>
<evidence type="ECO:0000259" key="16">
    <source>
        <dbReference type="PROSITE" id="PS50011"/>
    </source>
</evidence>
<evidence type="ECO:0000256" key="6">
    <source>
        <dbReference type="ARBA" id="ARBA00022729"/>
    </source>
</evidence>
<dbReference type="InterPro" id="IPR000719">
    <property type="entry name" value="Prot_kinase_dom"/>
</dbReference>
<keyword evidence="11 15" id="KW-0472">Membrane</keyword>
<feature type="transmembrane region" description="Helical" evidence="15">
    <location>
        <begin position="433"/>
        <end position="459"/>
    </location>
</feature>
<dbReference type="SUPFAM" id="SSF56112">
    <property type="entry name" value="Protein kinase-like (PK-like)"/>
    <property type="match status" value="1"/>
</dbReference>
<dbReference type="InterPro" id="IPR032675">
    <property type="entry name" value="LRR_dom_sf"/>
</dbReference>
<dbReference type="GO" id="GO:0016020">
    <property type="term" value="C:membrane"/>
    <property type="evidence" value="ECO:0007669"/>
    <property type="project" value="UniProtKB-SubCell"/>
</dbReference>
<keyword evidence="18" id="KW-1185">Reference proteome</keyword>
<dbReference type="CDD" id="cd14066">
    <property type="entry name" value="STKc_IRAK"/>
    <property type="match status" value="1"/>
</dbReference>
<dbReference type="FunFam" id="3.80.10.10:FF:000062">
    <property type="entry name" value="protein STRUBBELIG-RECEPTOR FAMILY 3"/>
    <property type="match status" value="1"/>
</dbReference>
<dbReference type="InterPro" id="IPR013210">
    <property type="entry name" value="LRR_N_plant-typ"/>
</dbReference>
<feature type="region of interest" description="Disordered" evidence="14">
    <location>
        <begin position="770"/>
        <end position="807"/>
    </location>
</feature>
<evidence type="ECO:0000313" key="17">
    <source>
        <dbReference type="EMBL" id="KAH7433988.1"/>
    </source>
</evidence>
<dbReference type="AlphaFoldDB" id="A0A8T2UH72"/>
<sequence>MRGGWRYFLLPPVLHLVLQGGMGGQRIRARTAQMTMPSLLFLLMVFTMQGAPHALSEDILITQEDLQALEAVKQAFQDPQGALASWNSSSGACGGKWVGVKCAQGQVIVLQLVGKGLGGALSPQVGRLLALRKLSLHSNSIEGAIPSSISTLGSLRGLYLNRNRFSGTIPPGLSGSRLLQSVDLSHNQLTGSIPTDLLLLNNGSSPSGTETRLFFLDLSHNNLSGTIPTSFSLLTALQELHLSHNTLQGPLPVQTLLALPSLTKLDLSHNRINGTLGVLPPSNLSSLDLSANELRGTLPSAVGNLSHLKFLDISDNRFDGALPPQLGNITGLVSLDISQNTFNGTLPSSLAGLKQLISFNCSYNNLTGAVPEFAHKFNASSFQGNVGLCGYDSLVACAFPYPPPSQVISSTPSNMPNIGGAGGSKKHRFSTAAFLIIVIGSVVAGVLLICLVIALLCVFCRRTPDGSKDSTPGTVEKSSSQSSGLGKESAEVGGGKLVHFDGTFTFTADGLLCATAEVLGKSTYGTVYKATFEDGNQVAVKRLREGIVKSQRDFETEVNMLGKIRHPNLLALRGYYWGPKDEKLLIYDFMAGGSLAAFLHARGPETPLNWHTRLSIAVGAARGLSHLHNTERIVHGNLTSSNILLDSRMNAKLSDFGLSRLMTTAANANVIATASALGYRAPELTKLRKATTKSDIYSFGIVLLELLTGKSPGETASTDQTAGMDLPEWVASIVKEEWTNEIFDLELMKGSAPSEDDLINTLQLAMNCVTPSAGSRPPIEDVARQLEETLNKPEQGRQTTSSESSAV</sequence>
<evidence type="ECO:0000256" key="14">
    <source>
        <dbReference type="SAM" id="MobiDB-lite"/>
    </source>
</evidence>
<feature type="compositionally biased region" description="Polar residues" evidence="14">
    <location>
        <begin position="796"/>
        <end position="807"/>
    </location>
</feature>
<accession>A0A8T2UH72</accession>
<organism evidence="17 18">
    <name type="scientific">Ceratopteris richardii</name>
    <name type="common">Triangle waterfern</name>
    <dbReference type="NCBI Taxonomy" id="49495"/>
    <lineage>
        <taxon>Eukaryota</taxon>
        <taxon>Viridiplantae</taxon>
        <taxon>Streptophyta</taxon>
        <taxon>Embryophyta</taxon>
        <taxon>Tracheophyta</taxon>
        <taxon>Polypodiopsida</taxon>
        <taxon>Polypodiidae</taxon>
        <taxon>Polypodiales</taxon>
        <taxon>Pteridineae</taxon>
        <taxon>Pteridaceae</taxon>
        <taxon>Parkerioideae</taxon>
        <taxon>Ceratopteris</taxon>
    </lineage>
</organism>
<dbReference type="OMA" id="FDYMTRG"/>
<name>A0A8T2UH72_CERRI</name>
<evidence type="ECO:0000313" key="18">
    <source>
        <dbReference type="Proteomes" id="UP000825935"/>
    </source>
</evidence>
<evidence type="ECO:0000256" key="2">
    <source>
        <dbReference type="ARBA" id="ARBA00009592"/>
    </source>
</evidence>
<evidence type="ECO:0000256" key="12">
    <source>
        <dbReference type="ARBA" id="ARBA00023170"/>
    </source>
</evidence>
<evidence type="ECO:0000256" key="1">
    <source>
        <dbReference type="ARBA" id="ARBA00004167"/>
    </source>
</evidence>
<proteinExistence type="inferred from homology"/>
<dbReference type="InterPro" id="IPR052451">
    <property type="entry name" value="Ser/Thr_kinase-like"/>
</dbReference>
<keyword evidence="10 15" id="KW-1133">Transmembrane helix</keyword>